<proteinExistence type="predicted"/>
<keyword evidence="1" id="KW-1133">Transmembrane helix</keyword>
<gene>
    <name evidence="2" type="ORF">OQI_08930</name>
</gene>
<evidence type="ECO:0000256" key="1">
    <source>
        <dbReference type="SAM" id="Phobius"/>
    </source>
</evidence>
<comment type="caution">
    <text evidence="2">The sequence shown here is derived from an EMBL/GenBank/DDBJ whole genome shotgun (WGS) entry which is preliminary data.</text>
</comment>
<sequence length="61" mass="6657">MDGQLSEGVHVMQHHAASAWLMAAAEEPGGGNLLRILLIVMLVGCALTAWLLLRGYRRKDD</sequence>
<organism evidence="2 3">
    <name type="scientific">Streptomyces pharetrae CZA14</name>
    <dbReference type="NCBI Taxonomy" id="1144883"/>
    <lineage>
        <taxon>Bacteria</taxon>
        <taxon>Bacillati</taxon>
        <taxon>Actinomycetota</taxon>
        <taxon>Actinomycetes</taxon>
        <taxon>Kitasatosporales</taxon>
        <taxon>Streptomycetaceae</taxon>
        <taxon>Streptomyces</taxon>
    </lineage>
</organism>
<feature type="transmembrane region" description="Helical" evidence="1">
    <location>
        <begin position="33"/>
        <end position="53"/>
    </location>
</feature>
<dbReference type="EMBL" id="MRYD01000031">
    <property type="protein sequence ID" value="OSZ60807.1"/>
    <property type="molecule type" value="Genomic_DNA"/>
</dbReference>
<reference evidence="2 3" key="1">
    <citation type="submission" date="2016-12" db="EMBL/GenBank/DDBJ databases">
        <title>Genome Mining:The Detection of Biosynthetic Gene Clusters to Aid in the Expression of Curamycin A produced by Streptomyces sp. strain CZA14.</title>
        <authorList>
            <person name="Durrell K.A."/>
            <person name="Kirby B.M."/>
            <person name="Khan W."/>
            <person name="Mthethwa T."/>
            <person name="Le Roes-Hill M."/>
        </authorList>
    </citation>
    <scope>NUCLEOTIDE SEQUENCE [LARGE SCALE GENOMIC DNA]</scope>
    <source>
        <strain evidence="2 3">CZA14</strain>
    </source>
</reference>
<keyword evidence="1" id="KW-0812">Transmembrane</keyword>
<protein>
    <submittedName>
        <fullName evidence="2">Uncharacterized protein</fullName>
    </submittedName>
</protein>
<evidence type="ECO:0000313" key="2">
    <source>
        <dbReference type="EMBL" id="OSZ60807.1"/>
    </source>
</evidence>
<dbReference type="Proteomes" id="UP000194266">
    <property type="component" value="Unassembled WGS sequence"/>
</dbReference>
<evidence type="ECO:0000313" key="3">
    <source>
        <dbReference type="Proteomes" id="UP000194266"/>
    </source>
</evidence>
<keyword evidence="3" id="KW-1185">Reference proteome</keyword>
<keyword evidence="1" id="KW-0472">Membrane</keyword>
<name>A0ABX3YP14_9ACTN</name>
<accession>A0ABX3YP14</accession>